<dbReference type="SUPFAM" id="SSF52087">
    <property type="entry name" value="CRAL/TRIO domain"/>
    <property type="match status" value="1"/>
</dbReference>
<proteinExistence type="predicted"/>
<comment type="caution">
    <text evidence="2">The sequence shown here is derived from an EMBL/GenBank/DDBJ whole genome shotgun (WGS) entry which is preliminary data.</text>
</comment>
<protein>
    <recommendedName>
        <fullName evidence="1">CRAL-TRIO domain-containing protein</fullName>
    </recommendedName>
</protein>
<organism evidence="2 3">
    <name type="scientific">Spodoptera exigua</name>
    <name type="common">Beet armyworm</name>
    <name type="synonym">Noctua fulgens</name>
    <dbReference type="NCBI Taxonomy" id="7107"/>
    <lineage>
        <taxon>Eukaryota</taxon>
        <taxon>Metazoa</taxon>
        <taxon>Ecdysozoa</taxon>
        <taxon>Arthropoda</taxon>
        <taxon>Hexapoda</taxon>
        <taxon>Insecta</taxon>
        <taxon>Pterygota</taxon>
        <taxon>Neoptera</taxon>
        <taxon>Endopterygota</taxon>
        <taxon>Lepidoptera</taxon>
        <taxon>Glossata</taxon>
        <taxon>Ditrysia</taxon>
        <taxon>Noctuoidea</taxon>
        <taxon>Noctuidae</taxon>
        <taxon>Amphipyrinae</taxon>
        <taxon>Spodoptera</taxon>
    </lineage>
</organism>
<sequence>LSNGEVGSEKMESLSDRILRFRPDTLLEVRKELNLDKPGRMNEAIDILEDWVQKQPHFAKKDFQFTNFLKHRADLLVTIEEANHKHPRRHSDITPLRPKSFVVNQTNLTPKLHCPTAPQNVTLSATHTHGYVLLSTAIVNVSDINGKLHKVRVLLDNAREYLERFIVISKGLVERAKEKLDKLCTFKTLMPEFFSPIDVKKELEPIHQIIHTAHIPEMTPQHHRVYIAKLVSENLESAYVFSYYKYLTAISEYLMQAEYCAGFQIILDYSQINILSFVTKINPIELRQIVTLMTEGYGCRIKGIHVISSSKMVDTLISMLKQVFSAKLGDRIHLHKTADTLSDFIPKEIMPSDYGGKEKSLLELNKEWVEVVDSKEFQEYMNIMNKANTIESCRQSSKFTENYVGMPGSFRALSVD</sequence>
<evidence type="ECO:0000313" key="2">
    <source>
        <dbReference type="EMBL" id="KAF9411684.1"/>
    </source>
</evidence>
<dbReference type="Gene3D" id="1.20.5.1200">
    <property type="entry name" value="Alpha-tocopherol transfer"/>
    <property type="match status" value="1"/>
</dbReference>
<dbReference type="GO" id="GO:1902936">
    <property type="term" value="F:phosphatidylinositol bisphosphate binding"/>
    <property type="evidence" value="ECO:0007669"/>
    <property type="project" value="TreeGrafter"/>
</dbReference>
<keyword evidence="3" id="KW-1185">Reference proteome</keyword>
<dbReference type="PRINTS" id="PR00180">
    <property type="entry name" value="CRETINALDHBP"/>
</dbReference>
<feature type="non-terminal residue" evidence="2">
    <location>
        <position position="416"/>
    </location>
</feature>
<dbReference type="InterPro" id="IPR036865">
    <property type="entry name" value="CRAL-TRIO_dom_sf"/>
</dbReference>
<name>A0A835GAB9_SPOEX</name>
<dbReference type="Gene3D" id="3.40.525.10">
    <property type="entry name" value="CRAL-TRIO lipid binding domain"/>
    <property type="match status" value="1"/>
</dbReference>
<dbReference type="Proteomes" id="UP000648187">
    <property type="component" value="Unassembled WGS sequence"/>
</dbReference>
<dbReference type="PANTHER" id="PTHR10174:SF222">
    <property type="entry name" value="GH10083P-RELATED"/>
    <property type="match status" value="1"/>
</dbReference>
<evidence type="ECO:0000313" key="3">
    <source>
        <dbReference type="Proteomes" id="UP000648187"/>
    </source>
</evidence>
<gene>
    <name evidence="2" type="ORF">HW555_009601</name>
</gene>
<dbReference type="PANTHER" id="PTHR10174">
    <property type="entry name" value="ALPHA-TOCOPHEROL TRANSFER PROTEIN-RELATED"/>
    <property type="match status" value="1"/>
</dbReference>
<dbReference type="EMBL" id="JACKWZ010000217">
    <property type="protein sequence ID" value="KAF9411684.1"/>
    <property type="molecule type" value="Genomic_DNA"/>
</dbReference>
<dbReference type="PROSITE" id="PS50191">
    <property type="entry name" value="CRAL_TRIO"/>
    <property type="match status" value="1"/>
</dbReference>
<accession>A0A835GAB9</accession>
<dbReference type="AlphaFoldDB" id="A0A835GAB9"/>
<dbReference type="InterPro" id="IPR001251">
    <property type="entry name" value="CRAL-TRIO_dom"/>
</dbReference>
<reference evidence="2" key="1">
    <citation type="submission" date="2020-08" db="EMBL/GenBank/DDBJ databases">
        <title>Spodoptera exigua strain:BAW_Kor-Di-RS1 Genome sequencing and assembly.</title>
        <authorList>
            <person name="Kim J."/>
            <person name="Nam H.Y."/>
            <person name="Kwon M."/>
            <person name="Choi J.H."/>
            <person name="Cho S.R."/>
            <person name="Kim G.-H."/>
        </authorList>
    </citation>
    <scope>NUCLEOTIDE SEQUENCE</scope>
    <source>
        <strain evidence="2">BAW_Kor-Di-RS1</strain>
        <tissue evidence="2">Whole-body</tissue>
    </source>
</reference>
<dbReference type="GO" id="GO:0016020">
    <property type="term" value="C:membrane"/>
    <property type="evidence" value="ECO:0007669"/>
    <property type="project" value="TreeGrafter"/>
</dbReference>
<dbReference type="Pfam" id="PF00650">
    <property type="entry name" value="CRAL_TRIO"/>
    <property type="match status" value="1"/>
</dbReference>
<evidence type="ECO:0000259" key="1">
    <source>
        <dbReference type="PROSITE" id="PS50191"/>
    </source>
</evidence>
<feature type="domain" description="CRAL-TRIO" evidence="1">
    <location>
        <begin position="236"/>
        <end position="362"/>
    </location>
</feature>
<dbReference type="CDD" id="cd00170">
    <property type="entry name" value="SEC14"/>
    <property type="match status" value="1"/>
</dbReference>